<evidence type="ECO:0000313" key="1">
    <source>
        <dbReference type="EMBL" id="MCI54319.1"/>
    </source>
</evidence>
<sequence length="47" mass="5289">KWKAPAIDTLKINVDAGFMRDGNTFWDMLVRNCAGIVIYAAMKSKEV</sequence>
<protein>
    <submittedName>
        <fullName evidence="1">Uncharacterized protein</fullName>
    </submittedName>
</protein>
<proteinExistence type="predicted"/>
<dbReference type="Proteomes" id="UP000265520">
    <property type="component" value="Unassembled WGS sequence"/>
</dbReference>
<accession>A0A392SZZ6</accession>
<dbReference type="EMBL" id="LXQA010477405">
    <property type="protein sequence ID" value="MCI54319.1"/>
    <property type="molecule type" value="Genomic_DNA"/>
</dbReference>
<reference evidence="1 2" key="1">
    <citation type="journal article" date="2018" name="Front. Plant Sci.">
        <title>Red Clover (Trifolium pratense) and Zigzag Clover (T. medium) - A Picture of Genomic Similarities and Differences.</title>
        <authorList>
            <person name="Dluhosova J."/>
            <person name="Istvanek J."/>
            <person name="Nedelnik J."/>
            <person name="Repkova J."/>
        </authorList>
    </citation>
    <scope>NUCLEOTIDE SEQUENCE [LARGE SCALE GENOMIC DNA]</scope>
    <source>
        <strain evidence="2">cv. 10/8</strain>
        <tissue evidence="1">Leaf</tissue>
    </source>
</reference>
<organism evidence="1 2">
    <name type="scientific">Trifolium medium</name>
    <dbReference type="NCBI Taxonomy" id="97028"/>
    <lineage>
        <taxon>Eukaryota</taxon>
        <taxon>Viridiplantae</taxon>
        <taxon>Streptophyta</taxon>
        <taxon>Embryophyta</taxon>
        <taxon>Tracheophyta</taxon>
        <taxon>Spermatophyta</taxon>
        <taxon>Magnoliopsida</taxon>
        <taxon>eudicotyledons</taxon>
        <taxon>Gunneridae</taxon>
        <taxon>Pentapetalae</taxon>
        <taxon>rosids</taxon>
        <taxon>fabids</taxon>
        <taxon>Fabales</taxon>
        <taxon>Fabaceae</taxon>
        <taxon>Papilionoideae</taxon>
        <taxon>50 kb inversion clade</taxon>
        <taxon>NPAAA clade</taxon>
        <taxon>Hologalegina</taxon>
        <taxon>IRL clade</taxon>
        <taxon>Trifolieae</taxon>
        <taxon>Trifolium</taxon>
    </lineage>
</organism>
<feature type="non-terminal residue" evidence="1">
    <location>
        <position position="1"/>
    </location>
</feature>
<comment type="caution">
    <text evidence="1">The sequence shown here is derived from an EMBL/GenBank/DDBJ whole genome shotgun (WGS) entry which is preliminary data.</text>
</comment>
<dbReference type="AlphaFoldDB" id="A0A392SZZ6"/>
<name>A0A392SZZ6_9FABA</name>
<evidence type="ECO:0000313" key="2">
    <source>
        <dbReference type="Proteomes" id="UP000265520"/>
    </source>
</evidence>
<keyword evidence="2" id="KW-1185">Reference proteome</keyword>